<gene>
    <name evidence="1" type="ORF">EGD98_09035</name>
</gene>
<proteinExistence type="predicted"/>
<comment type="caution">
    <text evidence="1">The sequence shown here is derived from an EMBL/GenBank/DDBJ whole genome shotgun (WGS) entry which is preliminary data.</text>
</comment>
<dbReference type="InterPro" id="IPR021516">
    <property type="entry name" value="DUF3179"/>
</dbReference>
<keyword evidence="2" id="KW-1185">Reference proteome</keyword>
<dbReference type="PROSITE" id="PS51318">
    <property type="entry name" value="TAT"/>
    <property type="match status" value="1"/>
</dbReference>
<accession>A0A8J7YJD9</accession>
<dbReference type="EMBL" id="RKLQ01000001">
    <property type="protein sequence ID" value="MBX0303814.1"/>
    <property type="molecule type" value="Genomic_DNA"/>
</dbReference>
<name>A0A8J7YJD9_9EURY</name>
<dbReference type="RefSeq" id="WP_220588003.1">
    <property type="nucleotide sequence ID" value="NZ_RKLQ01000001.1"/>
</dbReference>
<dbReference type="Proteomes" id="UP000783863">
    <property type="component" value="Unassembled WGS sequence"/>
</dbReference>
<dbReference type="PROSITE" id="PS51257">
    <property type="entry name" value="PROKAR_LIPOPROTEIN"/>
    <property type="match status" value="1"/>
</dbReference>
<organism evidence="1 2">
    <name type="scientific">Haloarcula salinisoli</name>
    <dbReference type="NCBI Taxonomy" id="2487746"/>
    <lineage>
        <taxon>Archaea</taxon>
        <taxon>Methanobacteriati</taxon>
        <taxon>Methanobacteriota</taxon>
        <taxon>Stenosarchaea group</taxon>
        <taxon>Halobacteria</taxon>
        <taxon>Halobacteriales</taxon>
        <taxon>Haloarculaceae</taxon>
        <taxon>Haloarcula</taxon>
    </lineage>
</organism>
<evidence type="ECO:0000313" key="2">
    <source>
        <dbReference type="Proteomes" id="UP000783863"/>
    </source>
</evidence>
<dbReference type="Pfam" id="PF11376">
    <property type="entry name" value="DUF3179"/>
    <property type="match status" value="1"/>
</dbReference>
<reference evidence="1" key="1">
    <citation type="submission" date="2021-06" db="EMBL/GenBank/DDBJ databases">
        <title>Halomicroarcula sp. F24A a new haloarchaeum isolated from saline soil.</title>
        <authorList>
            <person name="Duran-Viseras A."/>
            <person name="Sanchez-Porro C."/>
            <person name="Ventosa A."/>
        </authorList>
    </citation>
    <scope>NUCLEOTIDE SEQUENCE</scope>
    <source>
        <strain evidence="1">F24A</strain>
    </source>
</reference>
<dbReference type="AlphaFoldDB" id="A0A8J7YJD9"/>
<evidence type="ECO:0000313" key="1">
    <source>
        <dbReference type="EMBL" id="MBX0303814.1"/>
    </source>
</evidence>
<protein>
    <submittedName>
        <fullName evidence="1">DUF3179 domain-containing protein</fullName>
    </submittedName>
</protein>
<dbReference type="InterPro" id="IPR006311">
    <property type="entry name" value="TAT_signal"/>
</dbReference>
<sequence>MQRTRRAWLGALGAAGAAALAGCGGVVDGLTGGGTPSGPGPPASEGDLYVGHELDVLNENITDGGVPKDGIPSVDEPEFQPADAASLADGDVVFGVERGGEAKAYPQYILVHHEIVNDTVGGDPVAVTYCPLTGTAQGFERGETTFGVSGRLVNSNLTMYDRDTDSWWPQVVATAIRGPRRGETLSEFRVVWTTWGEWRGAHPDTVVLTEETGYQRRYGSDPYGQYNPPRGYYTNDETLFEPLVSDDRVPPKRVVIGTRTDAGALAFDKQALLSERVLTGSIDGTDHVAVADATLSTGYVYANPDSVGVEPGDGGYRVGGEVHASDALPLERVLAFDGMWFAWAGFYPELPYVR</sequence>